<dbReference type="OrthoDB" id="10522520at2759"/>
<keyword evidence="1" id="KW-0472">Membrane</keyword>
<gene>
    <name evidence="3" type="ORF">BXYJ_LOCUS2253</name>
</gene>
<name>A0A1I7RN27_BURXY</name>
<organism evidence="4 6">
    <name type="scientific">Bursaphelenchus xylophilus</name>
    <name type="common">Pinewood nematode worm</name>
    <name type="synonym">Aphelenchoides xylophilus</name>
    <dbReference type="NCBI Taxonomy" id="6326"/>
    <lineage>
        <taxon>Eukaryota</taxon>
        <taxon>Metazoa</taxon>
        <taxon>Ecdysozoa</taxon>
        <taxon>Nematoda</taxon>
        <taxon>Chromadorea</taxon>
        <taxon>Rhabditida</taxon>
        <taxon>Tylenchina</taxon>
        <taxon>Tylenchomorpha</taxon>
        <taxon>Aphelenchoidea</taxon>
        <taxon>Aphelenchoididae</taxon>
        <taxon>Bursaphelenchus</taxon>
    </lineage>
</organism>
<reference evidence="6" key="1">
    <citation type="submission" date="2016-11" db="UniProtKB">
        <authorList>
            <consortium name="WormBaseParasite"/>
        </authorList>
    </citation>
    <scope>IDENTIFICATION</scope>
</reference>
<keyword evidence="2" id="KW-0732">Signal</keyword>
<evidence type="ECO:0000313" key="3">
    <source>
        <dbReference type="EMBL" id="CAD5211087.1"/>
    </source>
</evidence>
<evidence type="ECO:0000313" key="5">
    <source>
        <dbReference type="Proteomes" id="UP000659654"/>
    </source>
</evidence>
<evidence type="ECO:0000256" key="1">
    <source>
        <dbReference type="SAM" id="Phobius"/>
    </source>
</evidence>
<evidence type="ECO:0000313" key="4">
    <source>
        <dbReference type="Proteomes" id="UP000095284"/>
    </source>
</evidence>
<accession>A0A1I7RN27</accession>
<dbReference type="WBParaSite" id="BXY_0211300.1">
    <property type="protein sequence ID" value="BXY_0211300.1"/>
    <property type="gene ID" value="BXY_0211300"/>
</dbReference>
<feature type="transmembrane region" description="Helical" evidence="1">
    <location>
        <begin position="193"/>
        <end position="216"/>
    </location>
</feature>
<feature type="signal peptide" evidence="2">
    <location>
        <begin position="1"/>
        <end position="20"/>
    </location>
</feature>
<reference evidence="3" key="2">
    <citation type="submission" date="2020-09" db="EMBL/GenBank/DDBJ databases">
        <authorList>
            <person name="Kikuchi T."/>
        </authorList>
    </citation>
    <scope>NUCLEOTIDE SEQUENCE</scope>
    <source>
        <strain evidence="3">Ka4C1</strain>
    </source>
</reference>
<dbReference type="Proteomes" id="UP000095284">
    <property type="component" value="Unplaced"/>
</dbReference>
<proteinExistence type="predicted"/>
<dbReference type="EMBL" id="CAJFCV020000001">
    <property type="protein sequence ID" value="CAG9087619.1"/>
    <property type="molecule type" value="Genomic_DNA"/>
</dbReference>
<feature type="chain" id="PRO_5036021865" evidence="2">
    <location>
        <begin position="21"/>
        <end position="241"/>
    </location>
</feature>
<keyword evidence="5" id="KW-1185">Reference proteome</keyword>
<evidence type="ECO:0000313" key="6">
    <source>
        <dbReference type="WBParaSite" id="BXY_0211300.1"/>
    </source>
</evidence>
<dbReference type="Proteomes" id="UP000659654">
    <property type="component" value="Unassembled WGS sequence"/>
</dbReference>
<keyword evidence="1" id="KW-0812">Transmembrane</keyword>
<dbReference type="EMBL" id="CAJFDI010000001">
    <property type="protein sequence ID" value="CAD5211087.1"/>
    <property type="molecule type" value="Genomic_DNA"/>
</dbReference>
<evidence type="ECO:0000256" key="2">
    <source>
        <dbReference type="SAM" id="SignalP"/>
    </source>
</evidence>
<sequence length="241" mass="26544">MHFPLFYAIFIASLSYFCTAAEDNEDCAPKNFSVHPIEINAACSDTSFNVKFNSMENFYTSLDFGIDEKCKGDVNFQLQLDNCTIADIAKADIPGGVVLVVNKDVNNVISGNKVELELRNKTLKIKGGSKGFQQNSSCVLAAADTQEEPKAKIRMINSKNGCNVKVLLDPDATYHIESSEEVNNLFVFASNKLLIISLIATATVLIGLLIFVVLWYKDKLPVTRNRTYNLNSASTPAGSRR</sequence>
<dbReference type="AlphaFoldDB" id="A0A1I7RN27"/>
<protein>
    <submittedName>
        <fullName evidence="3">(pine wood nematode) hypothetical protein</fullName>
    </submittedName>
</protein>
<keyword evidence="1" id="KW-1133">Transmembrane helix</keyword>
<dbReference type="Proteomes" id="UP000582659">
    <property type="component" value="Unassembled WGS sequence"/>
</dbReference>